<name>A0ABP8DMT0_9ACTN</name>
<sequence>MDIAEERGQLFDSVLFHGDGVHECIILTPRGEVWLAALAAEYRALRADQRTPPDPSLFAGLGFEVGGLQRRLEEAVMPRRRLGNFDVVRSDLGELLLAHCIVEHYGAKLGYRGLRDRELADLPGRGIDLIGIEQGLTADGSKLTLVLGEAKVSTDASSPPRVVDAADDSLRQQHLHHIGNVEVTARKVWAASKCCTDSETTTMLMIAASLLEQGQLDRLRVVAASMLVRPADRATDGDFGSFHVTPGDFEPAAVRFLTVRLASDLEEAVAKLYELATHGEGGDRDETDA</sequence>
<dbReference type="RefSeq" id="WP_345136728.1">
    <property type="nucleotide sequence ID" value="NZ_BAABAT010000037.1"/>
</dbReference>
<organism evidence="2 3">
    <name type="scientific">Dactylosporangium darangshiense</name>
    <dbReference type="NCBI Taxonomy" id="579108"/>
    <lineage>
        <taxon>Bacteria</taxon>
        <taxon>Bacillati</taxon>
        <taxon>Actinomycetota</taxon>
        <taxon>Actinomycetes</taxon>
        <taxon>Micromonosporales</taxon>
        <taxon>Micromonosporaceae</taxon>
        <taxon>Dactylosporangium</taxon>
    </lineage>
</organism>
<dbReference type="InterPro" id="IPR014976">
    <property type="entry name" value="AbpA_HamA_C"/>
</dbReference>
<dbReference type="Proteomes" id="UP001500620">
    <property type="component" value="Unassembled WGS sequence"/>
</dbReference>
<evidence type="ECO:0000313" key="3">
    <source>
        <dbReference type="Proteomes" id="UP001500620"/>
    </source>
</evidence>
<accession>A0ABP8DMT0</accession>
<feature type="domain" description="Anti-bacteriophage protein A/HamA C-terminal" evidence="1">
    <location>
        <begin position="86"/>
        <end position="171"/>
    </location>
</feature>
<comment type="caution">
    <text evidence="2">The sequence shown here is derived from an EMBL/GenBank/DDBJ whole genome shotgun (WGS) entry which is preliminary data.</text>
</comment>
<evidence type="ECO:0000259" key="1">
    <source>
        <dbReference type="Pfam" id="PF08878"/>
    </source>
</evidence>
<reference evidence="3" key="1">
    <citation type="journal article" date="2019" name="Int. J. Syst. Evol. Microbiol.">
        <title>The Global Catalogue of Microorganisms (GCM) 10K type strain sequencing project: providing services to taxonomists for standard genome sequencing and annotation.</title>
        <authorList>
            <consortium name="The Broad Institute Genomics Platform"/>
            <consortium name="The Broad Institute Genome Sequencing Center for Infectious Disease"/>
            <person name="Wu L."/>
            <person name="Ma J."/>
        </authorList>
    </citation>
    <scope>NUCLEOTIDE SEQUENCE [LARGE SCALE GENOMIC DNA]</scope>
    <source>
        <strain evidence="3">JCM 17441</strain>
    </source>
</reference>
<dbReference type="Pfam" id="PF08878">
    <property type="entry name" value="HamA"/>
    <property type="match status" value="1"/>
</dbReference>
<evidence type="ECO:0000313" key="2">
    <source>
        <dbReference type="EMBL" id="GAA4259822.1"/>
    </source>
</evidence>
<gene>
    <name evidence="2" type="ORF">GCM10022255_086030</name>
</gene>
<proteinExistence type="predicted"/>
<keyword evidence="3" id="KW-1185">Reference proteome</keyword>
<protein>
    <recommendedName>
        <fullName evidence="1">Anti-bacteriophage protein A/HamA C-terminal domain-containing protein</fullName>
    </recommendedName>
</protein>
<dbReference type="EMBL" id="BAABAT010000037">
    <property type="protein sequence ID" value="GAA4259822.1"/>
    <property type="molecule type" value="Genomic_DNA"/>
</dbReference>